<organism evidence="2 3">
    <name type="scientific">Puccinia graminis f. sp. tritici (strain CRL 75-36-700-3 / race SCCL)</name>
    <name type="common">Black stem rust fungus</name>
    <dbReference type="NCBI Taxonomy" id="418459"/>
    <lineage>
        <taxon>Eukaryota</taxon>
        <taxon>Fungi</taxon>
        <taxon>Dikarya</taxon>
        <taxon>Basidiomycota</taxon>
        <taxon>Pucciniomycotina</taxon>
        <taxon>Pucciniomycetes</taxon>
        <taxon>Pucciniales</taxon>
        <taxon>Pucciniaceae</taxon>
        <taxon>Puccinia</taxon>
    </lineage>
</organism>
<dbReference type="RefSeq" id="XP_003338920.2">
    <property type="nucleotide sequence ID" value="XM_003338872.2"/>
</dbReference>
<dbReference type="Proteomes" id="UP000008783">
    <property type="component" value="Unassembled WGS sequence"/>
</dbReference>
<dbReference type="GeneID" id="10527796"/>
<reference evidence="3" key="2">
    <citation type="journal article" date="2011" name="Proc. Natl. Acad. Sci. U.S.A.">
        <title>Obligate biotrophy features unraveled by the genomic analysis of rust fungi.</title>
        <authorList>
            <person name="Duplessis S."/>
            <person name="Cuomo C.A."/>
            <person name="Lin Y.-C."/>
            <person name="Aerts A."/>
            <person name="Tisserant E."/>
            <person name="Veneault-Fourrey C."/>
            <person name="Joly D.L."/>
            <person name="Hacquard S."/>
            <person name="Amselem J."/>
            <person name="Cantarel B.L."/>
            <person name="Chiu R."/>
            <person name="Coutinho P.M."/>
            <person name="Feau N."/>
            <person name="Field M."/>
            <person name="Frey P."/>
            <person name="Gelhaye E."/>
            <person name="Goldberg J."/>
            <person name="Grabherr M.G."/>
            <person name="Kodira C.D."/>
            <person name="Kohler A."/>
            <person name="Kuees U."/>
            <person name="Lindquist E.A."/>
            <person name="Lucas S.M."/>
            <person name="Mago R."/>
            <person name="Mauceli E."/>
            <person name="Morin E."/>
            <person name="Murat C."/>
            <person name="Pangilinan J.L."/>
            <person name="Park R."/>
            <person name="Pearson M."/>
            <person name="Quesneville H."/>
            <person name="Rouhier N."/>
            <person name="Sakthikumar S."/>
            <person name="Salamov A.A."/>
            <person name="Schmutz J."/>
            <person name="Selles B."/>
            <person name="Shapiro H."/>
            <person name="Tanguay P."/>
            <person name="Tuskan G.A."/>
            <person name="Henrissat B."/>
            <person name="Van de Peer Y."/>
            <person name="Rouze P."/>
            <person name="Ellis J.G."/>
            <person name="Dodds P.N."/>
            <person name="Schein J.E."/>
            <person name="Zhong S."/>
            <person name="Hamelin R.C."/>
            <person name="Grigoriev I.V."/>
            <person name="Szabo L.J."/>
            <person name="Martin F."/>
        </authorList>
    </citation>
    <scope>NUCLEOTIDE SEQUENCE [LARGE SCALE GENOMIC DNA]</scope>
    <source>
        <strain evidence="3">CRL 75-36-700-3 / race SCCL</strain>
    </source>
</reference>
<feature type="region of interest" description="Disordered" evidence="1">
    <location>
        <begin position="1054"/>
        <end position="1095"/>
    </location>
</feature>
<feature type="compositionally biased region" description="Basic and acidic residues" evidence="1">
    <location>
        <begin position="1162"/>
        <end position="1171"/>
    </location>
</feature>
<evidence type="ECO:0008006" key="4">
    <source>
        <dbReference type="Google" id="ProtNLM"/>
    </source>
</evidence>
<dbReference type="HOGENOM" id="CLU_005992_0_1_1"/>
<proteinExistence type="predicted"/>
<keyword evidence="3" id="KW-1185">Reference proteome</keyword>
<dbReference type="OrthoDB" id="2506598at2759"/>
<dbReference type="VEuPathDB" id="FungiDB:PGTG_20457"/>
<dbReference type="EMBL" id="DS990032">
    <property type="protein sequence ID" value="EFP94501.2"/>
    <property type="molecule type" value="Genomic_DNA"/>
</dbReference>
<dbReference type="InParanoid" id="E3NY52"/>
<evidence type="ECO:0000313" key="3">
    <source>
        <dbReference type="Proteomes" id="UP000008783"/>
    </source>
</evidence>
<dbReference type="KEGG" id="pgr:PGTG_20457"/>
<dbReference type="AlphaFoldDB" id="E3NY52"/>
<feature type="region of interest" description="Disordered" evidence="1">
    <location>
        <begin position="1141"/>
        <end position="1171"/>
    </location>
</feature>
<gene>
    <name evidence="2" type="ORF">PGTG_20457</name>
</gene>
<name>E3NY52_PUCGT</name>
<feature type="region of interest" description="Disordered" evidence="1">
    <location>
        <begin position="1"/>
        <end position="21"/>
    </location>
</feature>
<accession>E3NY52</accession>
<feature type="compositionally biased region" description="Basic and acidic residues" evidence="1">
    <location>
        <begin position="1067"/>
        <end position="1082"/>
    </location>
</feature>
<evidence type="ECO:0000313" key="2">
    <source>
        <dbReference type="EMBL" id="EFP94501.2"/>
    </source>
</evidence>
<reference key="1">
    <citation type="submission" date="2007-01" db="EMBL/GenBank/DDBJ databases">
        <title>The Genome Sequence of Puccinia graminis f. sp. tritici Strain CRL 75-36-700-3.</title>
        <authorList>
            <consortium name="The Broad Institute Genome Sequencing Platform"/>
            <person name="Birren B."/>
            <person name="Lander E."/>
            <person name="Galagan J."/>
            <person name="Nusbaum C."/>
            <person name="Devon K."/>
            <person name="Cuomo C."/>
            <person name="Jaffe D."/>
            <person name="Butler J."/>
            <person name="Alvarez P."/>
            <person name="Gnerre S."/>
            <person name="Grabherr M."/>
            <person name="Mauceli E."/>
            <person name="Brockman W."/>
            <person name="Young S."/>
            <person name="LaButti K."/>
            <person name="Sykes S."/>
            <person name="DeCaprio D."/>
            <person name="Crawford M."/>
            <person name="Koehrsen M."/>
            <person name="Engels R."/>
            <person name="Montgomery P."/>
            <person name="Pearson M."/>
            <person name="Howarth C."/>
            <person name="Larson L."/>
            <person name="White J."/>
            <person name="Zeng Q."/>
            <person name="Kodira C."/>
            <person name="Yandava C."/>
            <person name="Alvarado L."/>
            <person name="O'Leary S."/>
            <person name="Szabo L."/>
            <person name="Dean R."/>
            <person name="Schein J."/>
        </authorList>
    </citation>
    <scope>NUCLEOTIDE SEQUENCE</scope>
    <source>
        <strain>CRL 75-36-700-3</strain>
    </source>
</reference>
<sequence length="1171" mass="131894">MSFLHSSNEDNTSVDYSSESAYSKDIETPLPVISNSTRLSRGKPTATAETTVTIPSEHNNKSFFLPTMNEETFIDHGCTLDPEGYPLLPNGNTIFVKPSGIKVTNFGNVGFTKRTGSEYRSKGTWKLTRIYCLGSLACDLPQCRWAGAPPTGRVVMSEYLQRYPHCRGSAGKCPGNIRHHMCKNTLIRVDEHVPTGWAILRHKGQHEHPWPEVKKPDKLAKEALKNKILKNPKAGALSLKLGKPIAPRDPYDSVMSIHPALRNADRLRYYRKLMLREMNITPEKLGAGVGDKFINDMFMWNKRGLQITSASFLDGSEHFTFQTEWMAKRLLARDLDNCVYSGGLVSDVTYRFFENGYLLSTSMYVEEITRWVPVQLTWIRGLSAGYYRIHFATLFRQFLKPEITEVERDILVRNIVDFSLAQREGFIEAYGEVFGIFDRAQVLGKLQGCHQHYRAQVTRVRVNRNVIMAGDEVIFQQMCMDLIKEPQAGDPTHEDKIDALRRKFPKAKRWIDWWTMADVESMLFPSRRPQDEDAPEGVNPLPKTSNAQESLHRLYYMISPGKTSLLVGMVQLFSFVKVLEEEFDAVMCGVSIKYGSQRKGETDVAQSIGWEKSRKRAPKAVPLGPGKKIRHEYANDGRAPDTTKALLPEIIKKKLGRPSGAPNINSYPSYHASKKEHLKNRCWMAASVESLYSVFSPVWLQGSGGCGTSLFTTLVKHFMARATYELTEAGSIRSILSKAQCTLFHLVSAQHPRNFVAGKFASADFFMDVILDQNANPNRALKGLFEVEEVRQLTCKHHTQAAHEIRRPSHVINIRRRAFESNNLEFSDVSSFLREWTGSGLDGWSGLCCKLCNSSRPASEIPTYGCASSDVEVAIATLVSTRKTPMLQERSCLAFIDNQPPSHLYFHLDVTPILDEDEQQSFMAETDWPFTLKIRHVRYNLFARGFWDGSHYWCKVVRHVRGRTGVWLHNDRLNDGYAQLVSPIPSDLGGKAAHTSWLIYSRPWNDNELEFVNDKITQIKKDNPRATGQVPFAKLKELLEVYKDLDLRMVKPDTDNVVGDEFSDNNKAGDNKADDNGADDNKVPNCNETTDDEDIKADRIQPAPSVAMPAPKIPKIKLTLGKSGGIEVPVLVEAVKEVKAKIKKPKGSNKAAPQGGNRRSKRVEAKGGDLS</sequence>
<evidence type="ECO:0000256" key="1">
    <source>
        <dbReference type="SAM" id="MobiDB-lite"/>
    </source>
</evidence>
<protein>
    <recommendedName>
        <fullName evidence="4">GCM domain-containing protein</fullName>
    </recommendedName>
</protein>